<accession>A0ABM3IHB5</accession>
<sequence>MEALQEKLQQVSQRHQKAQEKMKIYNPDLKNITSVHEAQVYQQFLTDSLRHVEKLKAELLGKQIMVQESGTVEVTWLERTENTIWNSTANDHDQPKTT</sequence>
<protein>
    <submittedName>
        <fullName evidence="2">Agamous-like MADS-box protein AGL104 isoform X2</fullName>
    </submittedName>
</protein>
<keyword evidence="1" id="KW-1185">Reference proteome</keyword>
<evidence type="ECO:0000313" key="1">
    <source>
        <dbReference type="Proteomes" id="UP001652623"/>
    </source>
</evidence>
<evidence type="ECO:0000313" key="2">
    <source>
        <dbReference type="RefSeq" id="XP_048328331.2"/>
    </source>
</evidence>
<gene>
    <name evidence="2" type="primary">LOC107417019</name>
</gene>
<dbReference type="Proteomes" id="UP001652623">
    <property type="component" value="Chromosome 4"/>
</dbReference>
<organism evidence="1 2">
    <name type="scientific">Ziziphus jujuba</name>
    <name type="common">Chinese jujube</name>
    <name type="synonym">Ziziphus sativa</name>
    <dbReference type="NCBI Taxonomy" id="326968"/>
    <lineage>
        <taxon>Eukaryota</taxon>
        <taxon>Viridiplantae</taxon>
        <taxon>Streptophyta</taxon>
        <taxon>Embryophyta</taxon>
        <taxon>Tracheophyta</taxon>
        <taxon>Spermatophyta</taxon>
        <taxon>Magnoliopsida</taxon>
        <taxon>eudicotyledons</taxon>
        <taxon>Gunneridae</taxon>
        <taxon>Pentapetalae</taxon>
        <taxon>rosids</taxon>
        <taxon>fabids</taxon>
        <taxon>Rosales</taxon>
        <taxon>Rhamnaceae</taxon>
        <taxon>Paliureae</taxon>
        <taxon>Ziziphus</taxon>
    </lineage>
</organism>
<reference evidence="2" key="1">
    <citation type="submission" date="2025-08" db="UniProtKB">
        <authorList>
            <consortium name="RefSeq"/>
        </authorList>
    </citation>
    <scope>IDENTIFICATION</scope>
    <source>
        <tissue evidence="2">Seedling</tissue>
    </source>
</reference>
<name>A0ABM3IHB5_ZIZJJ</name>
<dbReference type="RefSeq" id="XP_048328331.2">
    <property type="nucleotide sequence ID" value="XM_048472374.2"/>
</dbReference>
<dbReference type="GeneID" id="107417019"/>
<proteinExistence type="predicted"/>